<gene>
    <name evidence="2" type="ORF">A2720_03910</name>
</gene>
<keyword evidence="1" id="KW-0812">Transmembrane</keyword>
<evidence type="ECO:0000313" key="3">
    <source>
        <dbReference type="Proteomes" id="UP000178892"/>
    </source>
</evidence>
<evidence type="ECO:0000256" key="1">
    <source>
        <dbReference type="SAM" id="Phobius"/>
    </source>
</evidence>
<evidence type="ECO:0008006" key="4">
    <source>
        <dbReference type="Google" id="ProtNLM"/>
    </source>
</evidence>
<dbReference type="InterPro" id="IPR012902">
    <property type="entry name" value="N_methyl_site"/>
</dbReference>
<feature type="transmembrane region" description="Helical" evidence="1">
    <location>
        <begin position="6"/>
        <end position="29"/>
    </location>
</feature>
<dbReference type="AlphaFoldDB" id="A0A1F5NU03"/>
<dbReference type="EMBL" id="MFEL01000012">
    <property type="protein sequence ID" value="OGE81022.1"/>
    <property type="molecule type" value="Genomic_DNA"/>
</dbReference>
<sequence>MQAGFTLVELIIVVFLVGALALVVGNMFLGQDKIYQTQRMELGVTGDARMALDDIDAHVRAADVLASSYSGYTLGSQTLILKLPAINASGQIIPATFDYVVYALSGANLNRITTANASSSRSSGTKRVASRISGLVFAYDNADASLVKYVTTDLTTAESYAGIPTKSITVSSKSKLRNN</sequence>
<keyword evidence="1" id="KW-1133">Transmembrane helix</keyword>
<dbReference type="STRING" id="1817825.A2720_03910"/>
<dbReference type="NCBIfam" id="TIGR02532">
    <property type="entry name" value="IV_pilin_GFxxxE"/>
    <property type="match status" value="1"/>
</dbReference>
<dbReference type="PROSITE" id="PS00409">
    <property type="entry name" value="PROKAR_NTER_METHYL"/>
    <property type="match status" value="1"/>
</dbReference>
<comment type="caution">
    <text evidence="2">The sequence shown here is derived from an EMBL/GenBank/DDBJ whole genome shotgun (WGS) entry which is preliminary data.</text>
</comment>
<keyword evidence="1" id="KW-0472">Membrane</keyword>
<accession>A0A1F5NU03</accession>
<protein>
    <recommendedName>
        <fullName evidence="4">Prepilin-type N-terminal cleavage/methylation domain-containing protein</fullName>
    </recommendedName>
</protein>
<dbReference type="Proteomes" id="UP000178892">
    <property type="component" value="Unassembled WGS sequence"/>
</dbReference>
<proteinExistence type="predicted"/>
<evidence type="ECO:0000313" key="2">
    <source>
        <dbReference type="EMBL" id="OGE81022.1"/>
    </source>
</evidence>
<organism evidence="2 3">
    <name type="scientific">Candidatus Doudnabacteria bacterium RIFCSPHIGHO2_01_FULL_46_24</name>
    <dbReference type="NCBI Taxonomy" id="1817825"/>
    <lineage>
        <taxon>Bacteria</taxon>
        <taxon>Candidatus Doudnaibacteriota</taxon>
    </lineage>
</organism>
<reference evidence="2 3" key="1">
    <citation type="journal article" date="2016" name="Nat. Commun.">
        <title>Thousands of microbial genomes shed light on interconnected biogeochemical processes in an aquifer system.</title>
        <authorList>
            <person name="Anantharaman K."/>
            <person name="Brown C.T."/>
            <person name="Hug L.A."/>
            <person name="Sharon I."/>
            <person name="Castelle C.J."/>
            <person name="Probst A.J."/>
            <person name="Thomas B.C."/>
            <person name="Singh A."/>
            <person name="Wilkins M.J."/>
            <person name="Karaoz U."/>
            <person name="Brodie E.L."/>
            <person name="Williams K.H."/>
            <person name="Hubbard S.S."/>
            <person name="Banfield J.F."/>
        </authorList>
    </citation>
    <scope>NUCLEOTIDE SEQUENCE [LARGE SCALE GENOMIC DNA]</scope>
</reference>
<name>A0A1F5NU03_9BACT</name>